<evidence type="ECO:0000313" key="3">
    <source>
        <dbReference type="EMBL" id="KAF0717886.1"/>
    </source>
</evidence>
<dbReference type="EMBL" id="VJMI01016597">
    <property type="protein sequence ID" value="KAF0717886.1"/>
    <property type="molecule type" value="Genomic_DNA"/>
</dbReference>
<comment type="caution">
    <text evidence="3">The sequence shown here is derived from an EMBL/GenBank/DDBJ whole genome shotgun (WGS) entry which is preliminary data.</text>
</comment>
<dbReference type="Proteomes" id="UP000469452">
    <property type="component" value="Unassembled WGS sequence"/>
</dbReference>
<feature type="region of interest" description="Disordered" evidence="2">
    <location>
        <begin position="381"/>
        <end position="400"/>
    </location>
</feature>
<proteinExistence type="predicted"/>
<sequence>MDVRYGRHHVPPSSVVAPVKGSKKGYAVMIMPRRVFGEPSCTCSVGVTAVDIGQISKLPVVPNARSRPPQQSAGVTDAALTTVFKSDVMLLQLKYEKLERLWGTRDSQSPPTCDHDIQAIVAQVRTHKTTSNVEAILAREKYASMAEAVCKLSLKIELNDLVGRKMQAVETLVLQNTAMTPTPEQWTLPSTATLSRLPTFLALIDRLVQLHSTVARLAVAPPQSAKSYEPHMNAPPEVVVSIEPHGKEEALRAHIQQLQCELAHTPTDLQTKHRVAENRWHRELEVLKHECAALNNTIMGLHEEVDVTKRALRHTTQELETASLKLELLQHECQRHDTTMKTLVGENEEMVNQLRDRHATATAHWTAELDGIHRRFQTQLDEVHAQQRAQQQQSDERHATQLQRALDKVATLEDSTYELKGLVTTLTEEDDALVQRIEHWLASVEGPTVSPELALDVDGISALKVAKPLARAFQVLSAVVPSVAASDAARQSTTRQFERELLVALGEVAQANETISSLEALAQTRWEVIEQLRAQLDEWTVQRGMKEMALQQSITSLNQEIACHLDCIDQLQKDKRELVQSQCNDSEVQAIDSYEEVVKQEIHVMKRAFELKARLAMEQMDTQDRAHFKQVQELLRKHKDERMADQLQAKKLAHECRTLQEKCKLLEAM</sequence>
<evidence type="ECO:0000256" key="1">
    <source>
        <dbReference type="SAM" id="Coils"/>
    </source>
</evidence>
<accession>A0A6A4ZW27</accession>
<reference evidence="3 4" key="1">
    <citation type="submission" date="2019-06" db="EMBL/GenBank/DDBJ databases">
        <title>Genomics analysis of Aphanomyces spp. identifies a new class of oomycete effector associated with host adaptation.</title>
        <authorList>
            <person name="Gaulin E."/>
        </authorList>
    </citation>
    <scope>NUCLEOTIDE SEQUENCE [LARGE SCALE GENOMIC DNA]</scope>
    <source>
        <strain evidence="3 4">E</strain>
    </source>
</reference>
<keyword evidence="1" id="KW-0175">Coiled coil</keyword>
<evidence type="ECO:0000256" key="2">
    <source>
        <dbReference type="SAM" id="MobiDB-lite"/>
    </source>
</evidence>
<name>A0A6A4ZW27_APHAT</name>
<protein>
    <submittedName>
        <fullName evidence="3">Uncharacterized protein</fullName>
    </submittedName>
</protein>
<feature type="coiled-coil region" evidence="1">
    <location>
        <begin position="284"/>
        <end position="332"/>
    </location>
</feature>
<gene>
    <name evidence="3" type="ORF">AaE_010766</name>
</gene>
<dbReference type="AlphaFoldDB" id="A0A6A4ZW27"/>
<dbReference type="VEuPathDB" id="FungiDB:H257_02907"/>
<organism evidence="3 4">
    <name type="scientific">Aphanomyces astaci</name>
    <name type="common">Crayfish plague agent</name>
    <dbReference type="NCBI Taxonomy" id="112090"/>
    <lineage>
        <taxon>Eukaryota</taxon>
        <taxon>Sar</taxon>
        <taxon>Stramenopiles</taxon>
        <taxon>Oomycota</taxon>
        <taxon>Saprolegniomycetes</taxon>
        <taxon>Saprolegniales</taxon>
        <taxon>Verrucalvaceae</taxon>
        <taxon>Aphanomyces</taxon>
    </lineage>
</organism>
<evidence type="ECO:0000313" key="4">
    <source>
        <dbReference type="Proteomes" id="UP000469452"/>
    </source>
</evidence>